<dbReference type="EMBL" id="JBHFQA010000001">
    <property type="protein sequence ID" value="KAL2103854.1"/>
    <property type="molecule type" value="Genomic_DNA"/>
</dbReference>
<dbReference type="SUPFAM" id="SSF56112">
    <property type="entry name" value="Protein kinase-like (PK-like)"/>
    <property type="match status" value="1"/>
</dbReference>
<feature type="compositionally biased region" description="Polar residues" evidence="7">
    <location>
        <begin position="432"/>
        <end position="463"/>
    </location>
</feature>
<keyword evidence="4" id="KW-0418">Kinase</keyword>
<accession>A0ABD1KXG2</accession>
<evidence type="ECO:0000256" key="2">
    <source>
        <dbReference type="ARBA" id="ARBA00022679"/>
    </source>
</evidence>
<gene>
    <name evidence="10" type="ORF">ACEWY4_000722</name>
</gene>
<dbReference type="InterPro" id="IPR016821">
    <property type="entry name" value="G0S2"/>
</dbReference>
<feature type="domain" description="Protein kinase" evidence="9">
    <location>
        <begin position="78"/>
        <end position="331"/>
    </location>
</feature>
<evidence type="ECO:0000259" key="9">
    <source>
        <dbReference type="PROSITE" id="PS50011"/>
    </source>
</evidence>
<name>A0ABD1KXG2_9TELE</name>
<evidence type="ECO:0000256" key="3">
    <source>
        <dbReference type="ARBA" id="ARBA00022741"/>
    </source>
</evidence>
<evidence type="ECO:0000313" key="10">
    <source>
        <dbReference type="EMBL" id="KAL2103854.1"/>
    </source>
</evidence>
<dbReference type="PROSITE" id="PS00107">
    <property type="entry name" value="PROTEIN_KINASE_ATP"/>
    <property type="match status" value="1"/>
</dbReference>
<keyword evidence="1" id="KW-0723">Serine/threonine-protein kinase</keyword>
<comment type="caution">
    <text evidence="10">The sequence shown here is derived from an EMBL/GenBank/DDBJ whole genome shotgun (WGS) entry which is preliminary data.</text>
</comment>
<dbReference type="GO" id="GO:0005524">
    <property type="term" value="F:ATP binding"/>
    <property type="evidence" value="ECO:0007669"/>
    <property type="project" value="UniProtKB-UniRule"/>
</dbReference>
<dbReference type="FunFam" id="1.10.510.10:FF:000026">
    <property type="entry name" value="Calcium/calmodulin-dependent protein kinase type 1"/>
    <property type="match status" value="1"/>
</dbReference>
<evidence type="ECO:0000256" key="4">
    <source>
        <dbReference type="ARBA" id="ARBA00022777"/>
    </source>
</evidence>
<dbReference type="InterPro" id="IPR011009">
    <property type="entry name" value="Kinase-like_dom_sf"/>
</dbReference>
<keyword evidence="8" id="KW-0812">Transmembrane</keyword>
<evidence type="ECO:0000256" key="1">
    <source>
        <dbReference type="ARBA" id="ARBA00022527"/>
    </source>
</evidence>
<dbReference type="Gene3D" id="3.30.200.20">
    <property type="entry name" value="Phosphorylase Kinase, domain 1"/>
    <property type="match status" value="1"/>
</dbReference>
<keyword evidence="11" id="KW-1185">Reference proteome</keyword>
<evidence type="ECO:0000313" key="11">
    <source>
        <dbReference type="Proteomes" id="UP001591681"/>
    </source>
</evidence>
<feature type="region of interest" description="Disordered" evidence="7">
    <location>
        <begin position="404"/>
        <end position="482"/>
    </location>
</feature>
<dbReference type="PANTHER" id="PTHR24347">
    <property type="entry name" value="SERINE/THREONINE-PROTEIN KINASE"/>
    <property type="match status" value="1"/>
</dbReference>
<evidence type="ECO:0000256" key="6">
    <source>
        <dbReference type="PROSITE-ProRule" id="PRU10141"/>
    </source>
</evidence>
<organism evidence="10 11">
    <name type="scientific">Coilia grayii</name>
    <name type="common">Gray's grenadier anchovy</name>
    <dbReference type="NCBI Taxonomy" id="363190"/>
    <lineage>
        <taxon>Eukaryota</taxon>
        <taxon>Metazoa</taxon>
        <taxon>Chordata</taxon>
        <taxon>Craniata</taxon>
        <taxon>Vertebrata</taxon>
        <taxon>Euteleostomi</taxon>
        <taxon>Actinopterygii</taxon>
        <taxon>Neopterygii</taxon>
        <taxon>Teleostei</taxon>
        <taxon>Clupei</taxon>
        <taxon>Clupeiformes</taxon>
        <taxon>Clupeoidei</taxon>
        <taxon>Engraulidae</taxon>
        <taxon>Coilinae</taxon>
        <taxon>Coilia</taxon>
    </lineage>
</organism>
<dbReference type="Pfam" id="PF00069">
    <property type="entry name" value="Pkinase"/>
    <property type="match status" value="1"/>
</dbReference>
<dbReference type="GO" id="GO:0004674">
    <property type="term" value="F:protein serine/threonine kinase activity"/>
    <property type="evidence" value="ECO:0007669"/>
    <property type="project" value="UniProtKB-KW"/>
</dbReference>
<evidence type="ECO:0000256" key="7">
    <source>
        <dbReference type="SAM" id="MobiDB-lite"/>
    </source>
</evidence>
<dbReference type="PROSITE" id="PS00108">
    <property type="entry name" value="PROTEIN_KINASE_ST"/>
    <property type="match status" value="1"/>
</dbReference>
<feature type="compositionally biased region" description="Low complexity" evidence="7">
    <location>
        <begin position="404"/>
        <end position="416"/>
    </location>
</feature>
<dbReference type="AlphaFoldDB" id="A0ABD1KXG2"/>
<dbReference type="PROSITE" id="PS50011">
    <property type="entry name" value="PROTEIN_KINASE_DOM"/>
    <property type="match status" value="1"/>
</dbReference>
<dbReference type="Gene3D" id="1.10.510.10">
    <property type="entry name" value="Transferase(Phosphotransferase) domain 1"/>
    <property type="match status" value="1"/>
</dbReference>
<keyword evidence="8" id="KW-0472">Membrane</keyword>
<dbReference type="SMART" id="SM00220">
    <property type="entry name" value="S_TKc"/>
    <property type="match status" value="1"/>
</dbReference>
<dbReference type="InterPro" id="IPR000719">
    <property type="entry name" value="Prot_kinase_dom"/>
</dbReference>
<evidence type="ECO:0000256" key="5">
    <source>
        <dbReference type="ARBA" id="ARBA00022840"/>
    </source>
</evidence>
<reference evidence="10 11" key="1">
    <citation type="submission" date="2024-09" db="EMBL/GenBank/DDBJ databases">
        <title>A chromosome-level genome assembly of Gray's grenadier anchovy, Coilia grayii.</title>
        <authorList>
            <person name="Fu Z."/>
        </authorList>
    </citation>
    <scope>NUCLEOTIDE SEQUENCE [LARGE SCALE GENOMIC DNA]</scope>
    <source>
        <strain evidence="10">G4</strain>
        <tissue evidence="10">Muscle</tissue>
    </source>
</reference>
<keyword evidence="8" id="KW-1133">Transmembrane helix</keyword>
<feature type="binding site" evidence="6">
    <location>
        <position position="111"/>
    </location>
    <ligand>
        <name>ATP</name>
        <dbReference type="ChEBI" id="CHEBI:30616"/>
    </ligand>
</feature>
<dbReference type="InterPro" id="IPR017441">
    <property type="entry name" value="Protein_kinase_ATP_BS"/>
</dbReference>
<protein>
    <recommendedName>
        <fullName evidence="9">Protein kinase domain-containing protein</fullName>
    </recommendedName>
</protein>
<dbReference type="Pfam" id="PF15103">
    <property type="entry name" value="G0-G1_switch_2"/>
    <property type="match status" value="1"/>
</dbReference>
<evidence type="ECO:0000256" key="8">
    <source>
        <dbReference type="SAM" id="Phobius"/>
    </source>
</evidence>
<sequence>MSVSLRSTHLSQRSLAFTNAVLYQCCPCISPRTYRRKRKNCWSCYLPEEIPVETQSDMGRKEDDYNWKKSTEDIQEVFEIMEVLGSGAFSEVYMVKERKTGKLFAMKCVKKKNKRDLNLENEIAVLRKIKHENVVCLEDFYESRSHYYLVMQLVSGGELFDRILDRGMYSERDASQVIKQVLEAVTYLHKNGIVHRDLKPENLLYFSSDENSKIMISDFGLSKMEDNGIMSTACGTPGYVAPEVLAQKPYSKAVDCWSIGVITYILLCGYPPFYEETETRLFSKIMKAQYEFDSPFWDDISESAKDFIRNMMQKNPKMRYTTDQALRHPWIIGKTARSQDIYHSVSEQMQKNFVRSKWKQAFNAAVAINHMRKLQLAHSNGGMRHTHTPTPTPIPDINVTEASTTTTTTATTTITSPEQHDKQLDSDEINGNVPTNHSPANSHMTIPHSCSESHYLTVLSSSHSDPRERPHSSSRPHGGALPIHAGTLTSAERGKLVYHSEPANLNGYGNRGTSRGDQILQTGVCSIMSVFLTEPMAVGKGQSPQAGRRVSLFRSILFISAKLTMQEVIPFARELLEQGCSRRLLRIYVLGSGLAVCGLVGGLVDAASFIFGERDTITMETEMPVSEKATEKQLEPVEPPVDTSVSTDDVFDGEEMFAKAKQSPAITRRRRSRSFAS</sequence>
<proteinExistence type="predicted"/>
<dbReference type="Proteomes" id="UP001591681">
    <property type="component" value="Unassembled WGS sequence"/>
</dbReference>
<keyword evidence="5 6" id="KW-0067">ATP-binding</keyword>
<keyword evidence="2" id="KW-0808">Transferase</keyword>
<feature type="region of interest" description="Disordered" evidence="7">
    <location>
        <begin position="380"/>
        <end position="399"/>
    </location>
</feature>
<keyword evidence="3 6" id="KW-0547">Nucleotide-binding</keyword>
<feature type="transmembrane region" description="Helical" evidence="8">
    <location>
        <begin position="587"/>
        <end position="611"/>
    </location>
</feature>
<dbReference type="InterPro" id="IPR008271">
    <property type="entry name" value="Ser/Thr_kinase_AS"/>
</dbReference>